<feature type="region of interest" description="Disordered" evidence="1">
    <location>
        <begin position="1"/>
        <end position="35"/>
    </location>
</feature>
<reference evidence="2" key="1">
    <citation type="submission" date="2019-09" db="EMBL/GenBank/DDBJ databases">
        <title>Comparative genomic analysis of Lactobacillus helveticus.</title>
        <authorList>
            <person name="Zhang H."/>
            <person name="Chen Y."/>
            <person name="Zhong Z."/>
        </authorList>
    </citation>
    <scope>NUCLEOTIDE SEQUENCE</scope>
    <source>
        <strain evidence="2">IMAU30003</strain>
    </source>
</reference>
<feature type="compositionally biased region" description="Basic and acidic residues" evidence="1">
    <location>
        <begin position="8"/>
        <end position="35"/>
    </location>
</feature>
<name>A0A9Q5GBR7_LACHE</name>
<dbReference type="EMBL" id="WCHB01000006">
    <property type="protein sequence ID" value="NRO34127.1"/>
    <property type="molecule type" value="Genomic_DNA"/>
</dbReference>
<evidence type="ECO:0000313" key="2">
    <source>
        <dbReference type="EMBL" id="NRO34127.1"/>
    </source>
</evidence>
<dbReference type="AlphaFoldDB" id="A0A9Q5GBR7"/>
<accession>A0A9Q5GBR7</accession>
<comment type="caution">
    <text evidence="2">The sequence shown here is derived from an EMBL/GenBank/DDBJ whole genome shotgun (WGS) entry which is preliminary data.</text>
</comment>
<protein>
    <submittedName>
        <fullName evidence="2">Uncharacterized protein</fullName>
    </submittedName>
</protein>
<dbReference type="Proteomes" id="UP000651333">
    <property type="component" value="Unassembled WGS sequence"/>
</dbReference>
<proteinExistence type="predicted"/>
<organism evidence="2 3">
    <name type="scientific">Lactobacillus helveticus</name>
    <name type="common">Lactobacillus suntoryeus</name>
    <dbReference type="NCBI Taxonomy" id="1587"/>
    <lineage>
        <taxon>Bacteria</taxon>
        <taxon>Bacillati</taxon>
        <taxon>Bacillota</taxon>
        <taxon>Bacilli</taxon>
        <taxon>Lactobacillales</taxon>
        <taxon>Lactobacillaceae</taxon>
        <taxon>Lactobacillus</taxon>
    </lineage>
</organism>
<evidence type="ECO:0000313" key="3">
    <source>
        <dbReference type="Proteomes" id="UP000651333"/>
    </source>
</evidence>
<evidence type="ECO:0000256" key="1">
    <source>
        <dbReference type="SAM" id="MobiDB-lite"/>
    </source>
</evidence>
<dbReference type="RefSeq" id="WP_254260468.1">
    <property type="nucleotide sequence ID" value="NZ_WCGY01000004.1"/>
</dbReference>
<sequence>MSLDVLLADERAEARKEGCRQGRREGKGEGKGEGKLEAQRIGVKNSFKMCANLISLMIGLCRS</sequence>
<gene>
    <name evidence="2" type="ORF">IMAU30003_00359</name>
</gene>